<dbReference type="Pfam" id="PF00347">
    <property type="entry name" value="Ribosomal_L6"/>
    <property type="match status" value="2"/>
</dbReference>
<comment type="function">
    <text evidence="4 6">This protein binds to the 23S rRNA, and is important in its secondary structure. It is located near the subunit interface in the base of the L7/L12 stalk, and near the tRNA binding site of the peptidyltransferase center.</text>
</comment>
<protein>
    <recommendedName>
        <fullName evidence="4">Large ribosomal subunit protein uL6</fullName>
    </recommendedName>
</protein>
<evidence type="ECO:0000256" key="2">
    <source>
        <dbReference type="ARBA" id="ARBA00022980"/>
    </source>
</evidence>
<dbReference type="PROSITE" id="PS00525">
    <property type="entry name" value="RIBOSOMAL_L6_1"/>
    <property type="match status" value="1"/>
</dbReference>
<dbReference type="PIRSF" id="PIRSF002162">
    <property type="entry name" value="Ribosomal_L6"/>
    <property type="match status" value="1"/>
</dbReference>
<dbReference type="GO" id="GO:0022625">
    <property type="term" value="C:cytosolic large ribosomal subunit"/>
    <property type="evidence" value="ECO:0007669"/>
    <property type="project" value="UniProtKB-UniRule"/>
</dbReference>
<dbReference type="InterPro" id="IPR002358">
    <property type="entry name" value="Ribosomal_uL6_CS"/>
</dbReference>
<feature type="domain" description="Large ribosomal subunit protein uL6 alpha-beta" evidence="7">
    <location>
        <begin position="11"/>
        <end position="82"/>
    </location>
</feature>
<gene>
    <name evidence="4" type="primary">rplF</name>
    <name evidence="8" type="ORF">COT67_01520</name>
</gene>
<organism evidence="8 9">
    <name type="scientific">Candidatus Tagabacteria bacterium CG09_land_8_20_14_0_10_41_14</name>
    <dbReference type="NCBI Taxonomy" id="1975021"/>
    <lineage>
        <taxon>Bacteria</taxon>
        <taxon>Candidatus Tagaibacteriota</taxon>
    </lineage>
</organism>
<evidence type="ECO:0000313" key="9">
    <source>
        <dbReference type="Proteomes" id="UP000230353"/>
    </source>
</evidence>
<dbReference type="EMBL" id="PEZL01000021">
    <property type="protein sequence ID" value="PIS13480.1"/>
    <property type="molecule type" value="Genomic_DNA"/>
</dbReference>
<evidence type="ECO:0000256" key="1">
    <source>
        <dbReference type="ARBA" id="ARBA00009356"/>
    </source>
</evidence>
<evidence type="ECO:0000259" key="7">
    <source>
        <dbReference type="Pfam" id="PF00347"/>
    </source>
</evidence>
<name>A0A2H0WLH5_9BACT</name>
<dbReference type="AlphaFoldDB" id="A0A2H0WLH5"/>
<dbReference type="FunFam" id="3.90.930.12:FF:000001">
    <property type="entry name" value="50S ribosomal protein L6"/>
    <property type="match status" value="1"/>
</dbReference>
<dbReference type="GO" id="GO:0003735">
    <property type="term" value="F:structural constituent of ribosome"/>
    <property type="evidence" value="ECO:0007669"/>
    <property type="project" value="UniProtKB-UniRule"/>
</dbReference>
<keyword evidence="2 4" id="KW-0689">Ribosomal protein</keyword>
<dbReference type="PANTHER" id="PTHR11655:SF14">
    <property type="entry name" value="LARGE RIBOSOMAL SUBUNIT PROTEIN UL6M"/>
    <property type="match status" value="1"/>
</dbReference>
<dbReference type="HAMAP" id="MF_01365_B">
    <property type="entry name" value="Ribosomal_uL6_B"/>
    <property type="match status" value="1"/>
</dbReference>
<dbReference type="GO" id="GO:0002181">
    <property type="term" value="P:cytoplasmic translation"/>
    <property type="evidence" value="ECO:0007669"/>
    <property type="project" value="TreeGrafter"/>
</dbReference>
<sequence length="180" mass="19769">MSRLGKKPITIPEGVDVKIENGRVEVKGPKGELSRVFKDAILLKKTELGIELSPRKNNAEDTALWGTYASHIKNMIKGVVDGFSKKLIIEGVGFKSQVKEEKLVLSLGFSHPIEMDIPKGIQITSEKNNIEVSGIDKELVGQTAASIRAFKKPEPYKGKGIRYEDEVIRRKAGKKAAGTV</sequence>
<dbReference type="Gene3D" id="3.90.930.12">
    <property type="entry name" value="Ribosomal protein L6, alpha-beta domain"/>
    <property type="match status" value="2"/>
</dbReference>
<dbReference type="InterPro" id="IPR020040">
    <property type="entry name" value="Ribosomal_uL6_a/b-dom"/>
</dbReference>
<feature type="domain" description="Large ribosomal subunit protein uL6 alpha-beta" evidence="7">
    <location>
        <begin position="91"/>
        <end position="163"/>
    </location>
</feature>
<comment type="caution">
    <text evidence="8">The sequence shown here is derived from an EMBL/GenBank/DDBJ whole genome shotgun (WGS) entry which is preliminary data.</text>
</comment>
<comment type="subunit">
    <text evidence="4">Part of the 50S ribosomal subunit.</text>
</comment>
<evidence type="ECO:0000256" key="5">
    <source>
        <dbReference type="RuleBase" id="RU003869"/>
    </source>
</evidence>
<evidence type="ECO:0000313" key="8">
    <source>
        <dbReference type="EMBL" id="PIS13480.1"/>
    </source>
</evidence>
<reference evidence="9" key="1">
    <citation type="submission" date="2017-09" db="EMBL/GenBank/DDBJ databases">
        <title>Depth-based differentiation of microbial function through sediment-hosted aquifers and enrichment of novel symbionts in the deep terrestrial subsurface.</title>
        <authorList>
            <person name="Probst A.J."/>
            <person name="Ladd B."/>
            <person name="Jarett J.K."/>
            <person name="Geller-Mcgrath D.E."/>
            <person name="Sieber C.M.K."/>
            <person name="Emerson J.B."/>
            <person name="Anantharaman K."/>
            <person name="Thomas B.C."/>
            <person name="Malmstrom R."/>
            <person name="Stieglmeier M."/>
            <person name="Klingl A."/>
            <person name="Woyke T."/>
            <person name="Ryan C.M."/>
            <person name="Banfield J.F."/>
        </authorList>
    </citation>
    <scope>NUCLEOTIDE SEQUENCE [LARGE SCALE GENOMIC DNA]</scope>
</reference>
<dbReference type="SUPFAM" id="SSF56053">
    <property type="entry name" value="Ribosomal protein L6"/>
    <property type="match status" value="2"/>
</dbReference>
<dbReference type="InterPro" id="IPR036789">
    <property type="entry name" value="Ribosomal_uL6-like_a/b-dom_sf"/>
</dbReference>
<dbReference type="NCBIfam" id="TIGR03654">
    <property type="entry name" value="L6_bact"/>
    <property type="match status" value="1"/>
</dbReference>
<dbReference type="PRINTS" id="PR00059">
    <property type="entry name" value="RIBOSOMALL6"/>
</dbReference>
<keyword evidence="4 6" id="KW-0694">RNA-binding</keyword>
<dbReference type="PANTHER" id="PTHR11655">
    <property type="entry name" value="60S/50S RIBOSOMAL PROTEIN L6/L9"/>
    <property type="match status" value="1"/>
</dbReference>
<accession>A0A2H0WLH5</accession>
<evidence type="ECO:0000256" key="3">
    <source>
        <dbReference type="ARBA" id="ARBA00023274"/>
    </source>
</evidence>
<dbReference type="Proteomes" id="UP000230353">
    <property type="component" value="Unassembled WGS sequence"/>
</dbReference>
<dbReference type="GO" id="GO:0019843">
    <property type="term" value="F:rRNA binding"/>
    <property type="evidence" value="ECO:0007669"/>
    <property type="project" value="UniProtKB-UniRule"/>
</dbReference>
<dbReference type="InterPro" id="IPR019906">
    <property type="entry name" value="Ribosomal_uL6_bac-type"/>
</dbReference>
<dbReference type="InterPro" id="IPR000702">
    <property type="entry name" value="Ribosomal_uL6-like"/>
</dbReference>
<evidence type="ECO:0000256" key="6">
    <source>
        <dbReference type="RuleBase" id="RU003870"/>
    </source>
</evidence>
<proteinExistence type="inferred from homology"/>
<keyword evidence="4 6" id="KW-0699">rRNA-binding</keyword>
<comment type="similarity">
    <text evidence="1 4 5">Belongs to the universal ribosomal protein uL6 family.</text>
</comment>
<evidence type="ECO:0000256" key="4">
    <source>
        <dbReference type="HAMAP-Rule" id="MF_01365"/>
    </source>
</evidence>
<keyword evidence="3 4" id="KW-0687">Ribonucleoprotein</keyword>